<dbReference type="GO" id="GO:1990281">
    <property type="term" value="C:efflux pump complex"/>
    <property type="evidence" value="ECO:0007669"/>
    <property type="project" value="TreeGrafter"/>
</dbReference>
<organism evidence="9 10">
    <name type="scientific">Mangrovibacterium marinum</name>
    <dbReference type="NCBI Taxonomy" id="1639118"/>
    <lineage>
        <taxon>Bacteria</taxon>
        <taxon>Pseudomonadati</taxon>
        <taxon>Bacteroidota</taxon>
        <taxon>Bacteroidia</taxon>
        <taxon>Marinilabiliales</taxon>
        <taxon>Prolixibacteraceae</taxon>
        <taxon>Mangrovibacterium</taxon>
    </lineage>
</organism>
<keyword evidence="10" id="KW-1185">Reference proteome</keyword>
<dbReference type="EMBL" id="QAAD01000017">
    <property type="protein sequence ID" value="PTN07467.1"/>
    <property type="molecule type" value="Genomic_DNA"/>
</dbReference>
<dbReference type="GO" id="GO:0015288">
    <property type="term" value="F:porin activity"/>
    <property type="evidence" value="ECO:0007669"/>
    <property type="project" value="TreeGrafter"/>
</dbReference>
<accession>A0A2T5BYZ1</accession>
<keyword evidence="6" id="KW-0472">Membrane</keyword>
<keyword evidence="7" id="KW-0998">Cell outer membrane</keyword>
<dbReference type="GO" id="GO:0015562">
    <property type="term" value="F:efflux transmembrane transporter activity"/>
    <property type="evidence" value="ECO:0007669"/>
    <property type="project" value="InterPro"/>
</dbReference>
<evidence type="ECO:0000313" key="10">
    <source>
        <dbReference type="Proteomes" id="UP000243525"/>
    </source>
</evidence>
<comment type="subcellular location">
    <subcellularLocation>
        <location evidence="1">Cell outer membrane</location>
    </subcellularLocation>
</comment>
<evidence type="ECO:0000256" key="8">
    <source>
        <dbReference type="SAM" id="Coils"/>
    </source>
</evidence>
<dbReference type="Pfam" id="PF02321">
    <property type="entry name" value="OEP"/>
    <property type="match status" value="2"/>
</dbReference>
<proteinExistence type="inferred from homology"/>
<name>A0A2T5BYZ1_9BACT</name>
<evidence type="ECO:0000256" key="6">
    <source>
        <dbReference type="ARBA" id="ARBA00023136"/>
    </source>
</evidence>
<evidence type="ECO:0000256" key="5">
    <source>
        <dbReference type="ARBA" id="ARBA00022692"/>
    </source>
</evidence>
<dbReference type="Gene3D" id="1.20.1600.10">
    <property type="entry name" value="Outer membrane efflux proteins (OEP)"/>
    <property type="match status" value="1"/>
</dbReference>
<keyword evidence="5" id="KW-0812">Transmembrane</keyword>
<gene>
    <name evidence="9" type="ORF">C8N47_11762</name>
</gene>
<dbReference type="RefSeq" id="WP_107823299.1">
    <property type="nucleotide sequence ID" value="NZ_QAAD01000017.1"/>
</dbReference>
<dbReference type="InterPro" id="IPR051906">
    <property type="entry name" value="TolC-like"/>
</dbReference>
<reference evidence="9 10" key="1">
    <citation type="submission" date="2018-04" db="EMBL/GenBank/DDBJ databases">
        <title>Genomic Encyclopedia of Archaeal and Bacterial Type Strains, Phase II (KMG-II): from individual species to whole genera.</title>
        <authorList>
            <person name="Goeker M."/>
        </authorList>
    </citation>
    <scope>NUCLEOTIDE SEQUENCE [LARGE SCALE GENOMIC DNA]</scope>
    <source>
        <strain evidence="9 10">DSM 28823</strain>
    </source>
</reference>
<evidence type="ECO:0000256" key="4">
    <source>
        <dbReference type="ARBA" id="ARBA00022452"/>
    </source>
</evidence>
<dbReference type="PANTHER" id="PTHR30026:SF20">
    <property type="entry name" value="OUTER MEMBRANE PROTEIN TOLC"/>
    <property type="match status" value="1"/>
</dbReference>
<keyword evidence="4" id="KW-1134">Transmembrane beta strand</keyword>
<sequence length="452" mass="50255">MKHYILLFLLLAGGQLQAQRVLRLDECRNMALEYNKNLKKAALDKQKAVAGQKEARTAYMPAIDASGTATFMPTLDAIEIPGFHLPAADADGNITGDSEAYFPGLSLDTERLRLYQAQLAMTVPIYAGSQIRYANKMADHGVSIAEQAYALESDQVIQTTDEAYWQIISLRENLKVAHSYVAMLDSLEGQLSDMYELGLAPKSEQLKVTVQKNDAELALLKANNGLKILKMHLCQIIGLPLDTDVELPLEFKQDVELPDMTNAWTIASQNRKELQIMEDQLAIAGYQKKTTAAQYRPTVGAQISYGYIDIPNFNEGQWNTTIAGQVSVPVFHWGEKKHKLTSAQMDLEKAQLDLENSREMIQLEVQQLVVQVQESYETILLQQKACTEATESLEEVKASYDAGLNSTTDLLNAQASWQQAQANLIEALTAYEIAQTAYQKGIGMLNVNKGER</sequence>
<dbReference type="AlphaFoldDB" id="A0A2T5BYZ1"/>
<dbReference type="PANTHER" id="PTHR30026">
    <property type="entry name" value="OUTER MEMBRANE PROTEIN TOLC"/>
    <property type="match status" value="1"/>
</dbReference>
<dbReference type="GO" id="GO:0009279">
    <property type="term" value="C:cell outer membrane"/>
    <property type="evidence" value="ECO:0007669"/>
    <property type="project" value="UniProtKB-SubCell"/>
</dbReference>
<keyword evidence="8" id="KW-0175">Coiled coil</keyword>
<evidence type="ECO:0000256" key="1">
    <source>
        <dbReference type="ARBA" id="ARBA00004442"/>
    </source>
</evidence>
<evidence type="ECO:0000256" key="7">
    <source>
        <dbReference type="ARBA" id="ARBA00023237"/>
    </source>
</evidence>
<evidence type="ECO:0000313" key="9">
    <source>
        <dbReference type="EMBL" id="PTN07467.1"/>
    </source>
</evidence>
<evidence type="ECO:0000256" key="2">
    <source>
        <dbReference type="ARBA" id="ARBA00007613"/>
    </source>
</evidence>
<feature type="coiled-coil region" evidence="8">
    <location>
        <begin position="340"/>
        <end position="367"/>
    </location>
</feature>
<dbReference type="OrthoDB" id="9807719at2"/>
<dbReference type="Proteomes" id="UP000243525">
    <property type="component" value="Unassembled WGS sequence"/>
</dbReference>
<protein>
    <submittedName>
        <fullName evidence="9">Outer membrane protein TolC</fullName>
    </submittedName>
</protein>
<comment type="similarity">
    <text evidence="2">Belongs to the outer membrane factor (OMF) (TC 1.B.17) family.</text>
</comment>
<evidence type="ECO:0000256" key="3">
    <source>
        <dbReference type="ARBA" id="ARBA00022448"/>
    </source>
</evidence>
<dbReference type="InterPro" id="IPR003423">
    <property type="entry name" value="OMP_efflux"/>
</dbReference>
<dbReference type="SUPFAM" id="SSF56954">
    <property type="entry name" value="Outer membrane efflux proteins (OEP)"/>
    <property type="match status" value="1"/>
</dbReference>
<keyword evidence="3" id="KW-0813">Transport</keyword>
<comment type="caution">
    <text evidence="9">The sequence shown here is derived from an EMBL/GenBank/DDBJ whole genome shotgun (WGS) entry which is preliminary data.</text>
</comment>